<name>A0AAW1SKL0_9CHLO</name>
<evidence type="ECO:0000313" key="5">
    <source>
        <dbReference type="EMBL" id="KAK9846613.1"/>
    </source>
</evidence>
<comment type="caution">
    <text evidence="5">The sequence shown here is derived from an EMBL/GenBank/DDBJ whole genome shotgun (WGS) entry which is preliminary data.</text>
</comment>
<evidence type="ECO:0000313" key="6">
    <source>
        <dbReference type="Proteomes" id="UP001445335"/>
    </source>
</evidence>
<dbReference type="Gene3D" id="1.10.520.10">
    <property type="match status" value="1"/>
</dbReference>
<feature type="domain" description="Plant heme peroxidase family profile" evidence="4">
    <location>
        <begin position="70"/>
        <end position="313"/>
    </location>
</feature>
<dbReference type="InterPro" id="IPR002016">
    <property type="entry name" value="Haem_peroxidase"/>
</dbReference>
<evidence type="ECO:0000256" key="2">
    <source>
        <dbReference type="RuleBase" id="RU004241"/>
    </source>
</evidence>
<dbReference type="SUPFAM" id="SSF48113">
    <property type="entry name" value="Heme-dependent peroxidases"/>
    <property type="match status" value="1"/>
</dbReference>
<dbReference type="InterPro" id="IPR002207">
    <property type="entry name" value="Peroxidase_I"/>
</dbReference>
<keyword evidence="1" id="KW-0560">Oxidoreductase</keyword>
<dbReference type="GO" id="GO:0020037">
    <property type="term" value="F:heme binding"/>
    <property type="evidence" value="ECO:0007669"/>
    <property type="project" value="InterPro"/>
</dbReference>
<evidence type="ECO:0000256" key="1">
    <source>
        <dbReference type="ARBA" id="ARBA00023002"/>
    </source>
</evidence>
<dbReference type="GO" id="GO:0034599">
    <property type="term" value="P:cellular response to oxidative stress"/>
    <property type="evidence" value="ECO:0007669"/>
    <property type="project" value="InterPro"/>
</dbReference>
<dbReference type="PROSITE" id="PS50873">
    <property type="entry name" value="PEROXIDASE_4"/>
    <property type="match status" value="1"/>
</dbReference>
<dbReference type="Pfam" id="PF00141">
    <property type="entry name" value="peroxidase"/>
    <property type="match status" value="1"/>
</dbReference>
<organism evidence="5 6">
    <name type="scientific">Elliptochloris bilobata</name>
    <dbReference type="NCBI Taxonomy" id="381761"/>
    <lineage>
        <taxon>Eukaryota</taxon>
        <taxon>Viridiplantae</taxon>
        <taxon>Chlorophyta</taxon>
        <taxon>core chlorophytes</taxon>
        <taxon>Trebouxiophyceae</taxon>
        <taxon>Trebouxiophyceae incertae sedis</taxon>
        <taxon>Elliptochloris clade</taxon>
        <taxon>Elliptochloris</taxon>
    </lineage>
</organism>
<gene>
    <name evidence="5" type="ORF">WJX81_007599</name>
</gene>
<proteinExistence type="inferred from homology"/>
<dbReference type="Proteomes" id="UP001445335">
    <property type="component" value="Unassembled WGS sequence"/>
</dbReference>
<dbReference type="GO" id="GO:0004601">
    <property type="term" value="F:peroxidase activity"/>
    <property type="evidence" value="ECO:0007669"/>
    <property type="project" value="InterPro"/>
</dbReference>
<dbReference type="GO" id="GO:0000302">
    <property type="term" value="P:response to reactive oxygen species"/>
    <property type="evidence" value="ECO:0007669"/>
    <property type="project" value="TreeGrafter"/>
</dbReference>
<dbReference type="PANTHER" id="PTHR31356:SF8">
    <property type="entry name" value="L-ASCORBATE PEROXIDASE 6-RELATED"/>
    <property type="match status" value="1"/>
</dbReference>
<evidence type="ECO:0000259" key="4">
    <source>
        <dbReference type="PROSITE" id="PS50873"/>
    </source>
</evidence>
<protein>
    <recommendedName>
        <fullName evidence="4">Plant heme peroxidase family profile domain-containing protein</fullName>
    </recommendedName>
</protein>
<dbReference type="PANTHER" id="PTHR31356">
    <property type="entry name" value="THYLAKOID LUMENAL 29 KDA PROTEIN, CHLOROPLASTIC-RELATED"/>
    <property type="match status" value="1"/>
</dbReference>
<accession>A0AAW1SKL0</accession>
<evidence type="ECO:0000256" key="3">
    <source>
        <dbReference type="SAM" id="SignalP"/>
    </source>
</evidence>
<feature type="signal peptide" evidence="3">
    <location>
        <begin position="1"/>
        <end position="28"/>
    </location>
</feature>
<sequence>MQVCKVRPSLITRGAVALILSTLLLVQCRNTLQPSGIYGTYTHAKECMRAIRLAAYQNLAFSDGSLPNCLRMAFHDAATYRRSRDTGGANGSVLNEVAAGNYSAHAGLNICHDKVLDIVPRIRADACPELTYADAIAVLGAAAAEMAGFQSIPMLLGRPDNLTAFDDVDGFVGECFDSDAQIKFWAEAGMSDPTKAAVTLSSAHGVGTVRVSPVNNCKLGTGPMTPSSRTFDNHYYDVAANPSAYPRQRLLFSDRLLANGSATSGLFETYRTDQSAWAAAFTQQFQEMTMLGVQPSGGYGVNDGWCDGCGEYRGLAVRSSSLPGVFRGLPDLFP</sequence>
<reference evidence="5 6" key="1">
    <citation type="journal article" date="2024" name="Nat. Commun.">
        <title>Phylogenomics reveals the evolutionary origins of lichenization in chlorophyte algae.</title>
        <authorList>
            <person name="Puginier C."/>
            <person name="Libourel C."/>
            <person name="Otte J."/>
            <person name="Skaloud P."/>
            <person name="Haon M."/>
            <person name="Grisel S."/>
            <person name="Petersen M."/>
            <person name="Berrin J.G."/>
            <person name="Delaux P.M."/>
            <person name="Dal Grande F."/>
            <person name="Keller J."/>
        </authorList>
    </citation>
    <scope>NUCLEOTIDE SEQUENCE [LARGE SCALE GENOMIC DNA]</scope>
    <source>
        <strain evidence="5 6">SAG 245.80</strain>
    </source>
</reference>
<comment type="similarity">
    <text evidence="2">Belongs to the peroxidase family.</text>
</comment>
<dbReference type="Gene3D" id="1.10.420.10">
    <property type="entry name" value="Peroxidase, domain 2"/>
    <property type="match status" value="1"/>
</dbReference>
<dbReference type="InterPro" id="IPR010255">
    <property type="entry name" value="Haem_peroxidase_sf"/>
</dbReference>
<dbReference type="AlphaFoldDB" id="A0AAW1SKL0"/>
<feature type="chain" id="PRO_5043822438" description="Plant heme peroxidase family profile domain-containing protein" evidence="3">
    <location>
        <begin position="29"/>
        <end position="334"/>
    </location>
</feature>
<dbReference type="PRINTS" id="PR00459">
    <property type="entry name" value="ASPEROXIDASE"/>
</dbReference>
<dbReference type="EMBL" id="JALJOU010000001">
    <property type="protein sequence ID" value="KAK9846613.1"/>
    <property type="molecule type" value="Genomic_DNA"/>
</dbReference>
<keyword evidence="6" id="KW-1185">Reference proteome</keyword>
<dbReference type="PRINTS" id="PR00458">
    <property type="entry name" value="PEROXIDASE"/>
</dbReference>
<dbReference type="InterPro" id="IPR044831">
    <property type="entry name" value="Ccp1-like"/>
</dbReference>
<dbReference type="GO" id="GO:0042744">
    <property type="term" value="P:hydrogen peroxide catabolic process"/>
    <property type="evidence" value="ECO:0007669"/>
    <property type="project" value="TreeGrafter"/>
</dbReference>
<keyword evidence="3" id="KW-0732">Signal</keyword>